<dbReference type="GO" id="GO:0003735">
    <property type="term" value="F:structural constituent of ribosome"/>
    <property type="evidence" value="ECO:0007669"/>
    <property type="project" value="InterPro"/>
</dbReference>
<organism evidence="5 6">
    <name type="scientific">Heterostelium pallidum (strain ATCC 26659 / Pp 5 / PN500)</name>
    <name type="common">Cellular slime mold</name>
    <name type="synonym">Polysphondylium pallidum</name>
    <dbReference type="NCBI Taxonomy" id="670386"/>
    <lineage>
        <taxon>Eukaryota</taxon>
        <taxon>Amoebozoa</taxon>
        <taxon>Evosea</taxon>
        <taxon>Eumycetozoa</taxon>
        <taxon>Dictyostelia</taxon>
        <taxon>Acytosteliales</taxon>
        <taxon>Acytosteliaceae</taxon>
        <taxon>Heterostelium</taxon>
    </lineage>
</organism>
<sequence length="142" mass="16219">MSMMNNVINSMFTRASNNPHSANILKRAQRALYGGRTIQYGNSISFSHKKTRRTWKPNVQSKTYHSDILNQDIKVDVTTYTMRCIDKAGNFDNYIINTKDKDLDSKLGSDLKVLLKSTLREKAELILKEEEDLLQSTSTATQ</sequence>
<dbReference type="InterPro" id="IPR034704">
    <property type="entry name" value="Ribosomal_bL28/bL31-like_sf"/>
</dbReference>
<keyword evidence="2" id="KW-0689">Ribosomal protein</keyword>
<dbReference type="GO" id="GO:0005762">
    <property type="term" value="C:mitochondrial large ribosomal subunit"/>
    <property type="evidence" value="ECO:0007669"/>
    <property type="project" value="TreeGrafter"/>
</dbReference>
<comment type="caution">
    <text evidence="5">The sequence shown here is derived from an EMBL/GenBank/DDBJ whole genome shotgun (WGS) entry which is preliminary data.</text>
</comment>
<dbReference type="InterPro" id="IPR026569">
    <property type="entry name" value="Ribosomal_bL28"/>
</dbReference>
<evidence type="ECO:0000313" key="5">
    <source>
        <dbReference type="EMBL" id="EFA77601.1"/>
    </source>
</evidence>
<keyword evidence="6" id="KW-1185">Reference proteome</keyword>
<proteinExistence type="inferred from homology"/>
<dbReference type="Proteomes" id="UP000001396">
    <property type="component" value="Unassembled WGS sequence"/>
</dbReference>
<dbReference type="SUPFAM" id="SSF143800">
    <property type="entry name" value="L28p-like"/>
    <property type="match status" value="1"/>
</dbReference>
<gene>
    <name evidence="5" type="ORF">PPL_12207</name>
</gene>
<keyword evidence="3" id="KW-0687">Ribonucleoprotein</keyword>
<evidence type="ECO:0000256" key="1">
    <source>
        <dbReference type="ARBA" id="ARBA00008760"/>
    </source>
</evidence>
<dbReference type="HAMAP" id="MF_00373">
    <property type="entry name" value="Ribosomal_bL28"/>
    <property type="match status" value="1"/>
</dbReference>
<accession>D3BM00</accession>
<dbReference type="Gene3D" id="2.30.170.40">
    <property type="entry name" value="Ribosomal protein L28/L24"/>
    <property type="match status" value="1"/>
</dbReference>
<dbReference type="InterPro" id="IPR037147">
    <property type="entry name" value="Ribosomal_bL28_sf"/>
</dbReference>
<dbReference type="InParanoid" id="D3BM00"/>
<evidence type="ECO:0000256" key="3">
    <source>
        <dbReference type="ARBA" id="ARBA00023274"/>
    </source>
</evidence>
<dbReference type="GeneID" id="31367674"/>
<evidence type="ECO:0000313" key="6">
    <source>
        <dbReference type="Proteomes" id="UP000001396"/>
    </source>
</evidence>
<dbReference type="FunCoup" id="D3BM00">
    <property type="interactions" value="93"/>
</dbReference>
<dbReference type="PANTHER" id="PTHR13528">
    <property type="entry name" value="39S RIBOSOMAL PROTEIN L28, MITOCHONDRIAL"/>
    <property type="match status" value="1"/>
</dbReference>
<protein>
    <recommendedName>
        <fullName evidence="4">Large ribosomal subunit protein bL28m</fullName>
    </recommendedName>
</protein>
<dbReference type="EMBL" id="ADBJ01000042">
    <property type="protein sequence ID" value="EFA77601.1"/>
    <property type="molecule type" value="Genomic_DNA"/>
</dbReference>
<dbReference type="PANTHER" id="PTHR13528:SF2">
    <property type="entry name" value="LARGE RIBOSOMAL SUBUNIT PROTEIN BL28M"/>
    <property type="match status" value="1"/>
</dbReference>
<dbReference type="OMA" id="KVNHQWK"/>
<reference evidence="5 6" key="1">
    <citation type="journal article" date="2011" name="Genome Res.">
        <title>Phylogeny-wide analysis of social amoeba genomes highlights ancient origins for complex intercellular communication.</title>
        <authorList>
            <person name="Heidel A.J."/>
            <person name="Lawal H.M."/>
            <person name="Felder M."/>
            <person name="Schilde C."/>
            <person name="Helps N.R."/>
            <person name="Tunggal B."/>
            <person name="Rivero F."/>
            <person name="John U."/>
            <person name="Schleicher M."/>
            <person name="Eichinger L."/>
            <person name="Platzer M."/>
            <person name="Noegel A.A."/>
            <person name="Schaap P."/>
            <person name="Gloeckner G."/>
        </authorList>
    </citation>
    <scope>NUCLEOTIDE SEQUENCE [LARGE SCALE GENOMIC DNA]</scope>
    <source>
        <strain evidence="6">ATCC 26659 / Pp 5 / PN500</strain>
    </source>
</reference>
<dbReference type="Pfam" id="PF00830">
    <property type="entry name" value="Ribosomal_L28"/>
    <property type="match status" value="1"/>
</dbReference>
<name>D3BM00_HETP5</name>
<evidence type="ECO:0000256" key="2">
    <source>
        <dbReference type="ARBA" id="ARBA00022980"/>
    </source>
</evidence>
<evidence type="ECO:0000256" key="4">
    <source>
        <dbReference type="ARBA" id="ARBA00035269"/>
    </source>
</evidence>
<dbReference type="FunFam" id="2.30.170.40:FF:000003">
    <property type="entry name" value="54S ribosomal protein L24"/>
    <property type="match status" value="1"/>
</dbReference>
<dbReference type="STRING" id="670386.D3BM00"/>
<dbReference type="RefSeq" id="XP_020429729.1">
    <property type="nucleotide sequence ID" value="XM_020582948.1"/>
</dbReference>
<dbReference type="AlphaFoldDB" id="D3BM00"/>
<comment type="similarity">
    <text evidence="1">Belongs to the bacterial ribosomal protein bL28 family.</text>
</comment>